<keyword evidence="4" id="KW-1185">Reference proteome</keyword>
<dbReference type="AlphaFoldDB" id="A0A9P6QJB4"/>
<evidence type="ECO:0000256" key="2">
    <source>
        <dbReference type="SAM" id="MobiDB-lite"/>
    </source>
</evidence>
<feature type="coiled-coil region" evidence="1">
    <location>
        <begin position="192"/>
        <end position="222"/>
    </location>
</feature>
<evidence type="ECO:0000256" key="1">
    <source>
        <dbReference type="SAM" id="Coils"/>
    </source>
</evidence>
<sequence length="446" mass="49543">MDLLLGALKLLKPVLSFCLVLWLLSALASPLTGSLSTLQSELQTRVLCKMPLMGYIINCGHLRSPFIPNFADLVDKQARTYEYMLNSLNNHVTTAKSTSHGDAKSANEGGYSSSPHGGNRGDVGLPSAGVPLPIQLKKAEIAIVDLKVLVAHSGLPDRTKTLLVDRLERFHKRAKVAGRKLQTLQVRADSCIDNLVIRNTFVTRELDRLSDEQQRLERLNAERSFLRTWLSGPVEDTTIEASNRQLQTVYQGLMGDARDVVRNMILQAQDVLLDLNELESLLVSIHSISHHEQQNQNRGRDEILAILWTHLGANQVEMKSFNENLQLLQGVCDNREQATGRVQATLMKLNEFEDELGILREKMVDAILDPLLSGRSGGSGSDRISSEDESATDDGTPGQEPPLSHEMVARVLRSHVEQIDRTTARLRQRSFSAGSIDDHMAWKKAP</sequence>
<keyword evidence="1" id="KW-0175">Coiled coil</keyword>
<comment type="caution">
    <text evidence="3">The sequence shown here is derived from an EMBL/GenBank/DDBJ whole genome shotgun (WGS) entry which is preliminary data.</text>
</comment>
<evidence type="ECO:0000313" key="4">
    <source>
        <dbReference type="Proteomes" id="UP000807716"/>
    </source>
</evidence>
<dbReference type="OrthoDB" id="4179406at2759"/>
<feature type="region of interest" description="Disordered" evidence="2">
    <location>
        <begin position="94"/>
        <end position="124"/>
    </location>
</feature>
<accession>A0A9P6QJB4</accession>
<name>A0A9P6QJB4_9FUNG</name>
<gene>
    <name evidence="3" type="ORF">DFQ27_008737</name>
</gene>
<reference evidence="3" key="1">
    <citation type="journal article" date="2020" name="Fungal Divers.">
        <title>Resolving the Mortierellaceae phylogeny through synthesis of multi-gene phylogenetics and phylogenomics.</title>
        <authorList>
            <person name="Vandepol N."/>
            <person name="Liber J."/>
            <person name="Desiro A."/>
            <person name="Na H."/>
            <person name="Kennedy M."/>
            <person name="Barry K."/>
            <person name="Grigoriev I.V."/>
            <person name="Miller A.N."/>
            <person name="O'Donnell K."/>
            <person name="Stajich J.E."/>
            <person name="Bonito G."/>
        </authorList>
    </citation>
    <scope>NUCLEOTIDE SEQUENCE</scope>
    <source>
        <strain evidence="3">BC1065</strain>
    </source>
</reference>
<evidence type="ECO:0000313" key="3">
    <source>
        <dbReference type="EMBL" id="KAG0267446.1"/>
    </source>
</evidence>
<protein>
    <submittedName>
        <fullName evidence="3">Uncharacterized protein</fullName>
    </submittedName>
</protein>
<proteinExistence type="predicted"/>
<dbReference type="EMBL" id="JAAAJB010000075">
    <property type="protein sequence ID" value="KAG0267446.1"/>
    <property type="molecule type" value="Genomic_DNA"/>
</dbReference>
<feature type="region of interest" description="Disordered" evidence="2">
    <location>
        <begin position="371"/>
        <end position="414"/>
    </location>
</feature>
<organism evidence="3 4">
    <name type="scientific">Actinomortierella ambigua</name>
    <dbReference type="NCBI Taxonomy" id="1343610"/>
    <lineage>
        <taxon>Eukaryota</taxon>
        <taxon>Fungi</taxon>
        <taxon>Fungi incertae sedis</taxon>
        <taxon>Mucoromycota</taxon>
        <taxon>Mortierellomycotina</taxon>
        <taxon>Mortierellomycetes</taxon>
        <taxon>Mortierellales</taxon>
        <taxon>Mortierellaceae</taxon>
        <taxon>Actinomortierella</taxon>
    </lineage>
</organism>
<dbReference type="Proteomes" id="UP000807716">
    <property type="component" value="Unassembled WGS sequence"/>
</dbReference>